<reference evidence="16 17" key="1">
    <citation type="submission" date="2023-04" db="EMBL/GenBank/DDBJ databases">
        <title>Marinoamorphus aggregata gen. nov., sp. Nov., isolate from tissue of brittle star Ophioplocus japonicus.</title>
        <authorList>
            <person name="Kawano K."/>
            <person name="Sawayama S."/>
            <person name="Nakagawa S."/>
        </authorList>
    </citation>
    <scope>NUCLEOTIDE SEQUENCE [LARGE SCALE GENOMIC DNA]</scope>
    <source>
        <strain evidence="16 17">NKW23</strain>
    </source>
</reference>
<comment type="catalytic activity">
    <reaction evidence="12">
        <text>L-isoleucine + 2-oxoglutarate = (S)-3-methyl-2-oxopentanoate + L-glutamate</text>
        <dbReference type="Rhea" id="RHEA:24801"/>
        <dbReference type="ChEBI" id="CHEBI:16810"/>
        <dbReference type="ChEBI" id="CHEBI:29985"/>
        <dbReference type="ChEBI" id="CHEBI:35146"/>
        <dbReference type="ChEBI" id="CHEBI:58045"/>
        <dbReference type="EC" id="2.6.1.42"/>
    </reaction>
</comment>
<dbReference type="PROSITE" id="PS00770">
    <property type="entry name" value="AA_TRANSFER_CLASS_4"/>
    <property type="match status" value="1"/>
</dbReference>
<evidence type="ECO:0000256" key="3">
    <source>
        <dbReference type="ARBA" id="ARBA00004824"/>
    </source>
</evidence>
<dbReference type="GO" id="GO:0008483">
    <property type="term" value="F:transaminase activity"/>
    <property type="evidence" value="ECO:0007669"/>
    <property type="project" value="UniProtKB-KW"/>
</dbReference>
<dbReference type="EC" id="2.6.1.42" evidence="7"/>
<keyword evidence="9 15" id="KW-0663">Pyridoxal phosphate</keyword>
<keyword evidence="16" id="KW-0032">Aminotransferase</keyword>
<evidence type="ECO:0000256" key="7">
    <source>
        <dbReference type="ARBA" id="ARBA00013053"/>
    </source>
</evidence>
<dbReference type="InterPro" id="IPR043131">
    <property type="entry name" value="BCAT-like_N"/>
</dbReference>
<dbReference type="NCBIfam" id="NF009896">
    <property type="entry name" value="PRK13356.1"/>
    <property type="match status" value="1"/>
</dbReference>
<evidence type="ECO:0000256" key="15">
    <source>
        <dbReference type="RuleBase" id="RU004516"/>
    </source>
</evidence>
<evidence type="ECO:0000313" key="16">
    <source>
        <dbReference type="EMBL" id="GMG82923.1"/>
    </source>
</evidence>
<name>A0ABQ6LI06_9RHOB</name>
<evidence type="ECO:0000256" key="8">
    <source>
        <dbReference type="ARBA" id="ARBA00014472"/>
    </source>
</evidence>
<dbReference type="InterPro" id="IPR001544">
    <property type="entry name" value="Aminotrans_IV"/>
</dbReference>
<comment type="pathway">
    <text evidence="3">Amino-acid biosynthesis; L-isoleucine biosynthesis; L-isoleucine from 2-oxobutanoate: step 4/4.</text>
</comment>
<comment type="catalytic activity">
    <reaction evidence="13">
        <text>L-leucine + 2-oxoglutarate = 4-methyl-2-oxopentanoate + L-glutamate</text>
        <dbReference type="Rhea" id="RHEA:18321"/>
        <dbReference type="ChEBI" id="CHEBI:16810"/>
        <dbReference type="ChEBI" id="CHEBI:17865"/>
        <dbReference type="ChEBI" id="CHEBI:29985"/>
        <dbReference type="ChEBI" id="CHEBI:57427"/>
        <dbReference type="EC" id="2.6.1.42"/>
    </reaction>
</comment>
<dbReference type="Proteomes" id="UP001239909">
    <property type="component" value="Unassembled WGS sequence"/>
</dbReference>
<comment type="similarity">
    <text evidence="6 14">Belongs to the class-IV pyridoxal-phosphate-dependent aminotransferase family.</text>
</comment>
<dbReference type="Gene3D" id="3.20.10.10">
    <property type="entry name" value="D-amino Acid Aminotransferase, subunit A, domain 2"/>
    <property type="match status" value="1"/>
</dbReference>
<dbReference type="EMBL" id="BSYI01000014">
    <property type="protein sequence ID" value="GMG82923.1"/>
    <property type="molecule type" value="Genomic_DNA"/>
</dbReference>
<gene>
    <name evidence="16" type="ORF">LNKW23_21360</name>
</gene>
<dbReference type="Pfam" id="PF01063">
    <property type="entry name" value="Aminotran_4"/>
    <property type="match status" value="1"/>
</dbReference>
<evidence type="ECO:0000256" key="13">
    <source>
        <dbReference type="ARBA" id="ARBA00049229"/>
    </source>
</evidence>
<evidence type="ECO:0000256" key="1">
    <source>
        <dbReference type="ARBA" id="ARBA00001933"/>
    </source>
</evidence>
<dbReference type="PANTHER" id="PTHR42743:SF11">
    <property type="entry name" value="AMINODEOXYCHORISMATE LYASE"/>
    <property type="match status" value="1"/>
</dbReference>
<keyword evidence="10" id="KW-0028">Amino-acid biosynthesis</keyword>
<evidence type="ECO:0000256" key="10">
    <source>
        <dbReference type="ARBA" id="ARBA00023304"/>
    </source>
</evidence>
<sequence length="290" mass="31815">MNAEHILTWIDGRWHRGNVPILGAADHATWLGSLVFDGARAFEGVTPDLDLHCARTNRSARRMGLEPHLTDGELTEVALEGVAAFPAGSELYIRPMIWARGGCQMMIVPDAETTAVAVCIEEKPMPPGPVGLSLTRTRFRRPTIECMPTDVKAGCLYPNNARMLREARSRGFDNAVVLDALGNVAETATSNIFLVRDGEVFTPIPTGCFLNGITRQRVIGLLRDDGVAVHEASLTPADLDAAEEIFTTGNATKVMPITRFEDRNLPFGPIARRARELYWDFAHSRLKVPA</sequence>
<evidence type="ECO:0000256" key="6">
    <source>
        <dbReference type="ARBA" id="ARBA00009320"/>
    </source>
</evidence>
<protein>
    <recommendedName>
        <fullName evidence="8">Probable branched-chain-amino-acid aminotransferase</fullName>
        <ecNumber evidence="7">2.6.1.42</ecNumber>
    </recommendedName>
</protein>
<evidence type="ECO:0000256" key="14">
    <source>
        <dbReference type="RuleBase" id="RU004106"/>
    </source>
</evidence>
<comment type="catalytic activity">
    <reaction evidence="11">
        <text>L-valine + 2-oxoglutarate = 3-methyl-2-oxobutanoate + L-glutamate</text>
        <dbReference type="Rhea" id="RHEA:24813"/>
        <dbReference type="ChEBI" id="CHEBI:11851"/>
        <dbReference type="ChEBI" id="CHEBI:16810"/>
        <dbReference type="ChEBI" id="CHEBI:29985"/>
        <dbReference type="ChEBI" id="CHEBI:57762"/>
        <dbReference type="EC" id="2.6.1.42"/>
    </reaction>
</comment>
<dbReference type="InterPro" id="IPR036038">
    <property type="entry name" value="Aminotransferase-like"/>
</dbReference>
<comment type="pathway">
    <text evidence="5">Amino-acid biosynthesis; L-leucine biosynthesis; L-leucine from 3-methyl-2-oxobutanoate: step 4/4.</text>
</comment>
<accession>A0ABQ6LI06</accession>
<evidence type="ECO:0000256" key="2">
    <source>
        <dbReference type="ARBA" id="ARBA00003109"/>
    </source>
</evidence>
<keyword evidence="16" id="KW-0808">Transferase</keyword>
<keyword evidence="17" id="KW-1185">Reference proteome</keyword>
<comment type="function">
    <text evidence="2">Acts on leucine, isoleucine and valine.</text>
</comment>
<evidence type="ECO:0000256" key="9">
    <source>
        <dbReference type="ARBA" id="ARBA00022898"/>
    </source>
</evidence>
<evidence type="ECO:0000256" key="5">
    <source>
        <dbReference type="ARBA" id="ARBA00005072"/>
    </source>
</evidence>
<proteinExistence type="inferred from homology"/>
<comment type="caution">
    <text evidence="16">The sequence shown here is derived from an EMBL/GenBank/DDBJ whole genome shotgun (WGS) entry which is preliminary data.</text>
</comment>
<dbReference type="InterPro" id="IPR018300">
    <property type="entry name" value="Aminotrans_IV_CS"/>
</dbReference>
<evidence type="ECO:0000256" key="11">
    <source>
        <dbReference type="ARBA" id="ARBA00048212"/>
    </source>
</evidence>
<comment type="pathway">
    <text evidence="4">Amino-acid biosynthesis; L-valine biosynthesis; L-valine from pyruvate: step 4/4.</text>
</comment>
<dbReference type="PANTHER" id="PTHR42743">
    <property type="entry name" value="AMINO-ACID AMINOTRANSFERASE"/>
    <property type="match status" value="1"/>
</dbReference>
<dbReference type="SUPFAM" id="SSF56752">
    <property type="entry name" value="D-aminoacid aminotransferase-like PLP-dependent enzymes"/>
    <property type="match status" value="1"/>
</dbReference>
<dbReference type="Gene3D" id="3.30.470.10">
    <property type="match status" value="1"/>
</dbReference>
<dbReference type="RefSeq" id="WP_285671714.1">
    <property type="nucleotide sequence ID" value="NZ_BSYI01000014.1"/>
</dbReference>
<dbReference type="InterPro" id="IPR043132">
    <property type="entry name" value="BCAT-like_C"/>
</dbReference>
<evidence type="ECO:0000313" key="17">
    <source>
        <dbReference type="Proteomes" id="UP001239909"/>
    </source>
</evidence>
<evidence type="ECO:0000256" key="12">
    <source>
        <dbReference type="ARBA" id="ARBA00048798"/>
    </source>
</evidence>
<organism evidence="16 17">
    <name type="scientific">Paralimibaculum aggregatum</name>
    <dbReference type="NCBI Taxonomy" id="3036245"/>
    <lineage>
        <taxon>Bacteria</taxon>
        <taxon>Pseudomonadati</taxon>
        <taxon>Pseudomonadota</taxon>
        <taxon>Alphaproteobacteria</taxon>
        <taxon>Rhodobacterales</taxon>
        <taxon>Paracoccaceae</taxon>
        <taxon>Paralimibaculum</taxon>
    </lineage>
</organism>
<dbReference type="InterPro" id="IPR050571">
    <property type="entry name" value="Class-IV_PLP-Dep_Aminotrnsfr"/>
</dbReference>
<keyword evidence="10" id="KW-0100">Branched-chain amino acid biosynthesis</keyword>
<comment type="cofactor">
    <cofactor evidence="1 15">
        <name>pyridoxal 5'-phosphate</name>
        <dbReference type="ChEBI" id="CHEBI:597326"/>
    </cofactor>
</comment>
<evidence type="ECO:0000256" key="4">
    <source>
        <dbReference type="ARBA" id="ARBA00004931"/>
    </source>
</evidence>